<dbReference type="EMBL" id="AXCN02001716">
    <property type="status" value="NOT_ANNOTATED_CDS"/>
    <property type="molecule type" value="Genomic_DNA"/>
</dbReference>
<reference evidence="3" key="1">
    <citation type="submission" date="2014-01" db="EMBL/GenBank/DDBJ databases">
        <title>The Genome Sequence of Anopheles farauti FAR1 (V2).</title>
        <authorList>
            <consortium name="The Broad Institute Genomics Platform"/>
            <person name="Neafsey D.E."/>
            <person name="Besansky N."/>
            <person name="Howell P."/>
            <person name="Walton C."/>
            <person name="Young S.K."/>
            <person name="Zeng Q."/>
            <person name="Gargeya S."/>
            <person name="Fitzgerald M."/>
            <person name="Haas B."/>
            <person name="Abouelleil A."/>
            <person name="Allen A.W."/>
            <person name="Alvarado L."/>
            <person name="Arachchi H.M."/>
            <person name="Berlin A.M."/>
            <person name="Chapman S.B."/>
            <person name="Gainer-Dewar J."/>
            <person name="Goldberg J."/>
            <person name="Griggs A."/>
            <person name="Gujja S."/>
            <person name="Hansen M."/>
            <person name="Howarth C."/>
            <person name="Imamovic A."/>
            <person name="Ireland A."/>
            <person name="Larimer J."/>
            <person name="McCowan C."/>
            <person name="Murphy C."/>
            <person name="Pearson M."/>
            <person name="Poon T.W."/>
            <person name="Priest M."/>
            <person name="Roberts A."/>
            <person name="Saif S."/>
            <person name="Shea T."/>
            <person name="Sisk P."/>
            <person name="Sykes S."/>
            <person name="Wortman J."/>
            <person name="Nusbaum C."/>
            <person name="Birren B."/>
        </authorList>
    </citation>
    <scope>NUCLEOTIDE SEQUENCE [LARGE SCALE GENOMIC DNA]</scope>
    <source>
        <strain evidence="3">FAR1</strain>
    </source>
</reference>
<evidence type="ECO:0000313" key="2">
    <source>
        <dbReference type="EnsemblMetazoa" id="AFAF014372-PA"/>
    </source>
</evidence>
<keyword evidence="1" id="KW-1133">Transmembrane helix</keyword>
<dbReference type="EnsemblMetazoa" id="AFAF014372-RA">
    <property type="protein sequence ID" value="AFAF014372-PA"/>
    <property type="gene ID" value="AFAF014372"/>
</dbReference>
<dbReference type="Proteomes" id="UP000075886">
    <property type="component" value="Unassembled WGS sequence"/>
</dbReference>
<feature type="transmembrane region" description="Helical" evidence="1">
    <location>
        <begin position="16"/>
        <end position="41"/>
    </location>
</feature>
<organism evidence="2 3">
    <name type="scientific">Anopheles farauti</name>
    <dbReference type="NCBI Taxonomy" id="69004"/>
    <lineage>
        <taxon>Eukaryota</taxon>
        <taxon>Metazoa</taxon>
        <taxon>Ecdysozoa</taxon>
        <taxon>Arthropoda</taxon>
        <taxon>Hexapoda</taxon>
        <taxon>Insecta</taxon>
        <taxon>Pterygota</taxon>
        <taxon>Neoptera</taxon>
        <taxon>Endopterygota</taxon>
        <taxon>Diptera</taxon>
        <taxon>Nematocera</taxon>
        <taxon>Culicoidea</taxon>
        <taxon>Culicidae</taxon>
        <taxon>Anophelinae</taxon>
        <taxon>Anopheles</taxon>
    </lineage>
</organism>
<dbReference type="VEuPathDB" id="VectorBase:AFAF014372"/>
<evidence type="ECO:0000256" key="1">
    <source>
        <dbReference type="SAM" id="Phobius"/>
    </source>
</evidence>
<name>A0A182QPN9_9DIPT</name>
<sequence length="199" mass="22144">MVVAEILRPKMDANIIAGWTLVAGASLGTSSFFTSSFVYTVPDRVPSSRLRLQTIFGATGWTDGLFGRAHLHGNRCQPDERVPFLQHAFPGASERRLAKKRVGVLKRNSAPGARYTTPEGGIFYHFTDAWLLAASPPLPQSHAEMQWERKAQQSYQPLTVALQIARQPASGPGHHIPYILHDLFASIYQRKHDDRAETL</sequence>
<proteinExistence type="predicted"/>
<protein>
    <submittedName>
        <fullName evidence="2">Uncharacterized protein</fullName>
    </submittedName>
</protein>
<keyword evidence="1" id="KW-0812">Transmembrane</keyword>
<dbReference type="AlphaFoldDB" id="A0A182QPN9"/>
<reference evidence="2" key="2">
    <citation type="submission" date="2020-05" db="UniProtKB">
        <authorList>
            <consortium name="EnsemblMetazoa"/>
        </authorList>
    </citation>
    <scope>IDENTIFICATION</scope>
    <source>
        <strain evidence="2">FAR1</strain>
    </source>
</reference>
<accession>A0A182QPN9</accession>
<evidence type="ECO:0000313" key="3">
    <source>
        <dbReference type="Proteomes" id="UP000075886"/>
    </source>
</evidence>
<keyword evidence="3" id="KW-1185">Reference proteome</keyword>
<keyword evidence="1" id="KW-0472">Membrane</keyword>